<comment type="similarity">
    <text evidence="1">Belongs to the LysR transcriptional regulatory family.</text>
</comment>
<dbReference type="Proteomes" id="UP001597267">
    <property type="component" value="Unassembled WGS sequence"/>
</dbReference>
<gene>
    <name evidence="6" type="ORF">ACFQ5M_07820</name>
</gene>
<keyword evidence="3" id="KW-0238">DNA-binding</keyword>
<dbReference type="PRINTS" id="PR00039">
    <property type="entry name" value="HTHLYSR"/>
</dbReference>
<evidence type="ECO:0000313" key="7">
    <source>
        <dbReference type="Proteomes" id="UP001597267"/>
    </source>
</evidence>
<name>A0ABW4J7U2_9LACO</name>
<dbReference type="SUPFAM" id="SSF53850">
    <property type="entry name" value="Periplasmic binding protein-like II"/>
    <property type="match status" value="1"/>
</dbReference>
<dbReference type="InterPro" id="IPR036390">
    <property type="entry name" value="WH_DNA-bd_sf"/>
</dbReference>
<dbReference type="RefSeq" id="WP_225423681.1">
    <property type="nucleotide sequence ID" value="NZ_JBHTOP010000022.1"/>
</dbReference>
<dbReference type="Pfam" id="PF00126">
    <property type="entry name" value="HTH_1"/>
    <property type="match status" value="1"/>
</dbReference>
<comment type="caution">
    <text evidence="6">The sequence shown here is derived from an EMBL/GenBank/DDBJ whole genome shotgun (WGS) entry which is preliminary data.</text>
</comment>
<dbReference type="PROSITE" id="PS50931">
    <property type="entry name" value="HTH_LYSR"/>
    <property type="match status" value="1"/>
</dbReference>
<dbReference type="Gene3D" id="1.10.10.10">
    <property type="entry name" value="Winged helix-like DNA-binding domain superfamily/Winged helix DNA-binding domain"/>
    <property type="match status" value="1"/>
</dbReference>
<dbReference type="EMBL" id="JBHTOP010000022">
    <property type="protein sequence ID" value="MFD1671998.1"/>
    <property type="molecule type" value="Genomic_DNA"/>
</dbReference>
<dbReference type="Gene3D" id="3.40.190.10">
    <property type="entry name" value="Periplasmic binding protein-like II"/>
    <property type="match status" value="2"/>
</dbReference>
<reference evidence="7" key="1">
    <citation type="journal article" date="2019" name="Int. J. Syst. Evol. Microbiol.">
        <title>The Global Catalogue of Microorganisms (GCM) 10K type strain sequencing project: providing services to taxonomists for standard genome sequencing and annotation.</title>
        <authorList>
            <consortium name="The Broad Institute Genomics Platform"/>
            <consortium name="The Broad Institute Genome Sequencing Center for Infectious Disease"/>
            <person name="Wu L."/>
            <person name="Ma J."/>
        </authorList>
    </citation>
    <scope>NUCLEOTIDE SEQUENCE [LARGE SCALE GENOMIC DNA]</scope>
    <source>
        <strain evidence="7">CCM 8896</strain>
    </source>
</reference>
<dbReference type="PANTHER" id="PTHR30346:SF28">
    <property type="entry name" value="HTH-TYPE TRANSCRIPTIONAL REGULATOR CYNR"/>
    <property type="match status" value="1"/>
</dbReference>
<keyword evidence="2" id="KW-0805">Transcription regulation</keyword>
<dbReference type="SUPFAM" id="SSF46785">
    <property type="entry name" value="Winged helix' DNA-binding domain"/>
    <property type="match status" value="1"/>
</dbReference>
<evidence type="ECO:0000313" key="6">
    <source>
        <dbReference type="EMBL" id="MFD1671998.1"/>
    </source>
</evidence>
<dbReference type="Pfam" id="PF03466">
    <property type="entry name" value="LysR_substrate"/>
    <property type="match status" value="1"/>
</dbReference>
<dbReference type="InterPro" id="IPR036388">
    <property type="entry name" value="WH-like_DNA-bd_sf"/>
</dbReference>
<protein>
    <submittedName>
        <fullName evidence="6">LysR family transcriptional regulator</fullName>
    </submittedName>
</protein>
<organism evidence="6 7">
    <name type="scientific">Agrilactobacillus yilanensis</name>
    <dbReference type="NCBI Taxonomy" id="2485997"/>
    <lineage>
        <taxon>Bacteria</taxon>
        <taxon>Bacillati</taxon>
        <taxon>Bacillota</taxon>
        <taxon>Bacilli</taxon>
        <taxon>Lactobacillales</taxon>
        <taxon>Lactobacillaceae</taxon>
        <taxon>Agrilactobacillus</taxon>
    </lineage>
</organism>
<evidence type="ECO:0000256" key="2">
    <source>
        <dbReference type="ARBA" id="ARBA00023015"/>
    </source>
</evidence>
<accession>A0ABW4J7U2</accession>
<proteinExistence type="inferred from homology"/>
<evidence type="ECO:0000256" key="1">
    <source>
        <dbReference type="ARBA" id="ARBA00009437"/>
    </source>
</evidence>
<keyword evidence="7" id="KW-1185">Reference proteome</keyword>
<dbReference type="InterPro" id="IPR000847">
    <property type="entry name" value="LysR_HTH_N"/>
</dbReference>
<dbReference type="InterPro" id="IPR005119">
    <property type="entry name" value="LysR_subst-bd"/>
</dbReference>
<evidence type="ECO:0000256" key="3">
    <source>
        <dbReference type="ARBA" id="ARBA00023125"/>
    </source>
</evidence>
<dbReference type="PANTHER" id="PTHR30346">
    <property type="entry name" value="TRANSCRIPTIONAL DUAL REGULATOR HCAR-RELATED"/>
    <property type="match status" value="1"/>
</dbReference>
<feature type="domain" description="HTH lysR-type" evidence="5">
    <location>
        <begin position="1"/>
        <end position="53"/>
    </location>
</feature>
<evidence type="ECO:0000256" key="4">
    <source>
        <dbReference type="ARBA" id="ARBA00023163"/>
    </source>
</evidence>
<sequence>MDYFLSVARTKSVAKSAEELFVSAPAISKQLNALEQSLGVTLLNRSNRGMTLTASGAEYYEFFTRIMAELADIKQRNNLDEANKLTFTLGILKDWAIYPQLQQMDQQLQAIYPTISIRIQPMTPNELMEALANNKLDAALCISNGMVQRIGTKNYIREIRLGSVQKGILYADSLFMRVPTTFQDFSEQTMYSVSNHFKAMAVEENSLICNHYGFQPELISYDDLTQVLAMVAMGKGFTILDEWSIYRFVPDLCYLPLNYHHDVSLFLPDQINNDLLNSVISILKKQFT</sequence>
<keyword evidence="4" id="KW-0804">Transcription</keyword>
<evidence type="ECO:0000259" key="5">
    <source>
        <dbReference type="PROSITE" id="PS50931"/>
    </source>
</evidence>